<dbReference type="PROSITE" id="PS51155">
    <property type="entry name" value="CHIT_BIND_RR_2"/>
    <property type="match status" value="1"/>
</dbReference>
<keyword evidence="2" id="KW-0812">Transmembrane</keyword>
<keyword evidence="2" id="KW-0472">Membrane</keyword>
<dbReference type="EMBL" id="BMAW01104470">
    <property type="protein sequence ID" value="GFT14652.1"/>
    <property type="molecule type" value="Genomic_DNA"/>
</dbReference>
<dbReference type="Pfam" id="PF00379">
    <property type="entry name" value="Chitin_bind_4"/>
    <property type="match status" value="1"/>
</dbReference>
<dbReference type="Proteomes" id="UP000887013">
    <property type="component" value="Unassembled WGS sequence"/>
</dbReference>
<keyword evidence="4" id="KW-1185">Reference proteome</keyword>
<protein>
    <recommendedName>
        <fullName evidence="5">Cuticular protein</fullName>
    </recommendedName>
</protein>
<dbReference type="AlphaFoldDB" id="A0A8X6NH70"/>
<sequence>MGIPVSTSTLFTSLIIVVMFTVVRMQHILTPPFVELPRPYNFGFEFGDGLGMSQYRHETADGTGSVKGSYGYLDPLGVFRNVDYVAGMDGFKSIIRSNEPGLSNHVAADATYIVRPAPPAAAAQGLRKAAPLK</sequence>
<gene>
    <name evidence="3" type="primary">AVEN_27933_1</name>
    <name evidence="3" type="ORF">NPIL_376151</name>
</gene>
<feature type="transmembrane region" description="Helical" evidence="2">
    <location>
        <begin position="6"/>
        <end position="23"/>
    </location>
</feature>
<dbReference type="GO" id="GO:0008010">
    <property type="term" value="F:structural constituent of chitin-based larval cuticle"/>
    <property type="evidence" value="ECO:0007669"/>
    <property type="project" value="TreeGrafter"/>
</dbReference>
<proteinExistence type="predicted"/>
<evidence type="ECO:0000256" key="2">
    <source>
        <dbReference type="SAM" id="Phobius"/>
    </source>
</evidence>
<name>A0A8X6NH70_NEPPI</name>
<organism evidence="3 4">
    <name type="scientific">Nephila pilipes</name>
    <name type="common">Giant wood spider</name>
    <name type="synonym">Nephila maculata</name>
    <dbReference type="NCBI Taxonomy" id="299642"/>
    <lineage>
        <taxon>Eukaryota</taxon>
        <taxon>Metazoa</taxon>
        <taxon>Ecdysozoa</taxon>
        <taxon>Arthropoda</taxon>
        <taxon>Chelicerata</taxon>
        <taxon>Arachnida</taxon>
        <taxon>Araneae</taxon>
        <taxon>Araneomorphae</taxon>
        <taxon>Entelegynae</taxon>
        <taxon>Araneoidea</taxon>
        <taxon>Nephilidae</taxon>
        <taxon>Nephila</taxon>
    </lineage>
</organism>
<comment type="caution">
    <text evidence="3">The sequence shown here is derived from an EMBL/GenBank/DDBJ whole genome shotgun (WGS) entry which is preliminary data.</text>
</comment>
<evidence type="ECO:0000256" key="1">
    <source>
        <dbReference type="PROSITE-ProRule" id="PRU00497"/>
    </source>
</evidence>
<dbReference type="OrthoDB" id="6358661at2759"/>
<keyword evidence="2" id="KW-1133">Transmembrane helix</keyword>
<dbReference type="PANTHER" id="PTHR10380">
    <property type="entry name" value="CUTICLE PROTEIN"/>
    <property type="match status" value="1"/>
</dbReference>
<evidence type="ECO:0000313" key="4">
    <source>
        <dbReference type="Proteomes" id="UP000887013"/>
    </source>
</evidence>
<evidence type="ECO:0000313" key="3">
    <source>
        <dbReference type="EMBL" id="GFT14652.1"/>
    </source>
</evidence>
<dbReference type="GO" id="GO:0062129">
    <property type="term" value="C:chitin-based extracellular matrix"/>
    <property type="evidence" value="ECO:0007669"/>
    <property type="project" value="TreeGrafter"/>
</dbReference>
<keyword evidence="1" id="KW-0193">Cuticle</keyword>
<evidence type="ECO:0008006" key="5">
    <source>
        <dbReference type="Google" id="ProtNLM"/>
    </source>
</evidence>
<reference evidence="3" key="1">
    <citation type="submission" date="2020-08" db="EMBL/GenBank/DDBJ databases">
        <title>Multicomponent nature underlies the extraordinary mechanical properties of spider dragline silk.</title>
        <authorList>
            <person name="Kono N."/>
            <person name="Nakamura H."/>
            <person name="Mori M."/>
            <person name="Yoshida Y."/>
            <person name="Ohtoshi R."/>
            <person name="Malay A.D."/>
            <person name="Moran D.A.P."/>
            <person name="Tomita M."/>
            <person name="Numata K."/>
            <person name="Arakawa K."/>
        </authorList>
    </citation>
    <scope>NUCLEOTIDE SEQUENCE</scope>
</reference>
<dbReference type="InterPro" id="IPR050468">
    <property type="entry name" value="Cuticle_Struct_Prot"/>
</dbReference>
<accession>A0A8X6NH70</accession>
<dbReference type="InterPro" id="IPR000618">
    <property type="entry name" value="Insect_cuticle"/>
</dbReference>